<proteinExistence type="predicted"/>
<accession>A0A0B2V221</accession>
<comment type="caution">
    <text evidence="1">The sequence shown here is derived from an EMBL/GenBank/DDBJ whole genome shotgun (WGS) entry which is preliminary data.</text>
</comment>
<evidence type="ECO:0000313" key="1">
    <source>
        <dbReference type="EMBL" id="KHN77481.1"/>
    </source>
</evidence>
<evidence type="ECO:0000313" key="2">
    <source>
        <dbReference type="Proteomes" id="UP000031036"/>
    </source>
</evidence>
<reference evidence="1 2" key="1">
    <citation type="submission" date="2014-11" db="EMBL/GenBank/DDBJ databases">
        <title>Genetic blueprint of the zoonotic pathogen Toxocara canis.</title>
        <authorList>
            <person name="Zhu X.-Q."/>
            <person name="Korhonen P.K."/>
            <person name="Cai H."/>
            <person name="Young N.D."/>
            <person name="Nejsum P."/>
            <person name="von Samson-Himmelstjerna G."/>
            <person name="Boag P.R."/>
            <person name="Tan P."/>
            <person name="Li Q."/>
            <person name="Min J."/>
            <person name="Yang Y."/>
            <person name="Wang X."/>
            <person name="Fang X."/>
            <person name="Hall R.S."/>
            <person name="Hofmann A."/>
            <person name="Sternberg P.W."/>
            <person name="Jex A.R."/>
            <person name="Gasser R.B."/>
        </authorList>
    </citation>
    <scope>NUCLEOTIDE SEQUENCE [LARGE SCALE GENOMIC DNA]</scope>
    <source>
        <strain evidence="1">PN_DK_2014</strain>
    </source>
</reference>
<dbReference type="Proteomes" id="UP000031036">
    <property type="component" value="Unassembled WGS sequence"/>
</dbReference>
<keyword evidence="2" id="KW-1185">Reference proteome</keyword>
<dbReference type="AlphaFoldDB" id="A0A0B2V221"/>
<organism evidence="1 2">
    <name type="scientific">Toxocara canis</name>
    <name type="common">Canine roundworm</name>
    <dbReference type="NCBI Taxonomy" id="6265"/>
    <lineage>
        <taxon>Eukaryota</taxon>
        <taxon>Metazoa</taxon>
        <taxon>Ecdysozoa</taxon>
        <taxon>Nematoda</taxon>
        <taxon>Chromadorea</taxon>
        <taxon>Rhabditida</taxon>
        <taxon>Spirurina</taxon>
        <taxon>Ascaridomorpha</taxon>
        <taxon>Ascaridoidea</taxon>
        <taxon>Toxocaridae</taxon>
        <taxon>Toxocara</taxon>
    </lineage>
</organism>
<dbReference type="EMBL" id="JPKZ01002275">
    <property type="protein sequence ID" value="KHN77481.1"/>
    <property type="molecule type" value="Genomic_DNA"/>
</dbReference>
<gene>
    <name evidence="1" type="ORF">Tcan_16865</name>
</gene>
<protein>
    <submittedName>
        <fullName evidence="1">Uncharacterized protein</fullName>
    </submittedName>
</protein>
<sequence>MSPCTHHFLNFASLDNFVNSTHHSIADHCGDAFRKTFLRIGKVHYGSLVRICAYRCALVRIGERLCVSVRVCAYRSGVTLARESMQLIGLPTFGGYSLYVL</sequence>
<name>A0A0B2V221_TOXCA</name>